<sequence>MQRKLRCLLVLMARCNETTIAEHYTKQLYEKGDSPKRGKQSPKVSGFRRISVRNVMNVEDSEWQVTVGVFRVFRIKKGYLQNSTKNYEYLMTSSYLEVESVSGVKADNCTPSGDRYDRTGHRENKCAGKYRVRCAGNVGSVGLASG</sequence>
<gene>
    <name evidence="1" type="ORF">HD556DRAFT_1309715</name>
</gene>
<accession>A0A9P7DGP6</accession>
<comment type="caution">
    <text evidence="1">The sequence shown here is derived from an EMBL/GenBank/DDBJ whole genome shotgun (WGS) entry which is preliminary data.</text>
</comment>
<proteinExistence type="predicted"/>
<name>A0A9P7DGP6_9AGAM</name>
<dbReference type="AlphaFoldDB" id="A0A9P7DGP6"/>
<dbReference type="Proteomes" id="UP000719766">
    <property type="component" value="Unassembled WGS sequence"/>
</dbReference>
<organism evidence="1 2">
    <name type="scientific">Suillus plorans</name>
    <dbReference type="NCBI Taxonomy" id="116603"/>
    <lineage>
        <taxon>Eukaryota</taxon>
        <taxon>Fungi</taxon>
        <taxon>Dikarya</taxon>
        <taxon>Basidiomycota</taxon>
        <taxon>Agaricomycotina</taxon>
        <taxon>Agaricomycetes</taxon>
        <taxon>Agaricomycetidae</taxon>
        <taxon>Boletales</taxon>
        <taxon>Suillineae</taxon>
        <taxon>Suillaceae</taxon>
        <taxon>Suillus</taxon>
    </lineage>
</organism>
<reference evidence="1" key="1">
    <citation type="journal article" date="2020" name="New Phytol.">
        <title>Comparative genomics reveals dynamic genome evolution in host specialist ectomycorrhizal fungi.</title>
        <authorList>
            <person name="Lofgren L.A."/>
            <person name="Nguyen N.H."/>
            <person name="Vilgalys R."/>
            <person name="Ruytinx J."/>
            <person name="Liao H.L."/>
            <person name="Branco S."/>
            <person name="Kuo A."/>
            <person name="LaButti K."/>
            <person name="Lipzen A."/>
            <person name="Andreopoulos W."/>
            <person name="Pangilinan J."/>
            <person name="Riley R."/>
            <person name="Hundley H."/>
            <person name="Na H."/>
            <person name="Barry K."/>
            <person name="Grigoriev I.V."/>
            <person name="Stajich J.E."/>
            <person name="Kennedy P.G."/>
        </authorList>
    </citation>
    <scope>NUCLEOTIDE SEQUENCE</scope>
    <source>
        <strain evidence="1">S12</strain>
    </source>
</reference>
<dbReference type="GeneID" id="64594081"/>
<evidence type="ECO:0000313" key="2">
    <source>
        <dbReference type="Proteomes" id="UP000719766"/>
    </source>
</evidence>
<dbReference type="RefSeq" id="XP_041158657.1">
    <property type="nucleotide sequence ID" value="XM_041300317.1"/>
</dbReference>
<evidence type="ECO:0000313" key="1">
    <source>
        <dbReference type="EMBL" id="KAG1791919.1"/>
    </source>
</evidence>
<dbReference type="EMBL" id="JABBWE010000040">
    <property type="protein sequence ID" value="KAG1791919.1"/>
    <property type="molecule type" value="Genomic_DNA"/>
</dbReference>
<keyword evidence="2" id="KW-1185">Reference proteome</keyword>
<protein>
    <submittedName>
        <fullName evidence="1">Uncharacterized protein</fullName>
    </submittedName>
</protein>